<proteinExistence type="predicted"/>
<comment type="caution">
    <text evidence="3">The sequence shown here is derived from an EMBL/GenBank/DDBJ whole genome shotgun (WGS) entry which is preliminary data.</text>
</comment>
<evidence type="ECO:0000313" key="4">
    <source>
        <dbReference type="Proteomes" id="UP000315471"/>
    </source>
</evidence>
<keyword evidence="2" id="KW-0472">Membrane</keyword>
<gene>
    <name evidence="3" type="ORF">Q31b_05640</name>
</gene>
<keyword evidence="2" id="KW-0812">Transmembrane</keyword>
<reference evidence="3 4" key="1">
    <citation type="submission" date="2019-02" db="EMBL/GenBank/DDBJ databases">
        <title>Deep-cultivation of Planctomycetes and their phenomic and genomic characterization uncovers novel biology.</title>
        <authorList>
            <person name="Wiegand S."/>
            <person name="Jogler M."/>
            <person name="Boedeker C."/>
            <person name="Pinto D."/>
            <person name="Vollmers J."/>
            <person name="Rivas-Marin E."/>
            <person name="Kohn T."/>
            <person name="Peeters S.H."/>
            <person name="Heuer A."/>
            <person name="Rast P."/>
            <person name="Oberbeckmann S."/>
            <person name="Bunk B."/>
            <person name="Jeske O."/>
            <person name="Meyerdierks A."/>
            <person name="Storesund J.E."/>
            <person name="Kallscheuer N."/>
            <person name="Luecker S."/>
            <person name="Lage O.M."/>
            <person name="Pohl T."/>
            <person name="Merkel B.J."/>
            <person name="Hornburger P."/>
            <person name="Mueller R.-W."/>
            <person name="Bruemmer F."/>
            <person name="Labrenz M."/>
            <person name="Spormann A.M."/>
            <person name="Op Den Camp H."/>
            <person name="Overmann J."/>
            <person name="Amann R."/>
            <person name="Jetten M.S.M."/>
            <person name="Mascher T."/>
            <person name="Medema M.H."/>
            <person name="Devos D.P."/>
            <person name="Kaster A.-K."/>
            <person name="Ovreas L."/>
            <person name="Rohde M."/>
            <person name="Galperin M.Y."/>
            <person name="Jogler C."/>
        </authorList>
    </citation>
    <scope>NUCLEOTIDE SEQUENCE [LARGE SCALE GENOMIC DNA]</scope>
    <source>
        <strain evidence="3 4">Q31b</strain>
    </source>
</reference>
<dbReference type="RefSeq" id="WP_197170786.1">
    <property type="nucleotide sequence ID" value="NZ_SJPY01000001.1"/>
</dbReference>
<dbReference type="AlphaFoldDB" id="A0A5C6E8S9"/>
<keyword evidence="2" id="KW-1133">Transmembrane helix</keyword>
<name>A0A5C6E8S9_9BACT</name>
<accession>A0A5C6E8S9</accession>
<feature type="region of interest" description="Disordered" evidence="1">
    <location>
        <begin position="182"/>
        <end position="295"/>
    </location>
</feature>
<evidence type="ECO:0000256" key="1">
    <source>
        <dbReference type="SAM" id="MobiDB-lite"/>
    </source>
</evidence>
<dbReference type="Proteomes" id="UP000315471">
    <property type="component" value="Unassembled WGS sequence"/>
</dbReference>
<feature type="transmembrane region" description="Helical" evidence="2">
    <location>
        <begin position="142"/>
        <end position="160"/>
    </location>
</feature>
<feature type="compositionally biased region" description="Low complexity" evidence="1">
    <location>
        <begin position="200"/>
        <end position="213"/>
    </location>
</feature>
<evidence type="ECO:0008006" key="5">
    <source>
        <dbReference type="Google" id="ProtNLM"/>
    </source>
</evidence>
<feature type="compositionally biased region" description="Polar residues" evidence="1">
    <location>
        <begin position="279"/>
        <end position="292"/>
    </location>
</feature>
<evidence type="ECO:0000256" key="2">
    <source>
        <dbReference type="SAM" id="Phobius"/>
    </source>
</evidence>
<protein>
    <recommendedName>
        <fullName evidence="5">J domain-containing protein</fullName>
    </recommendedName>
</protein>
<dbReference type="EMBL" id="SJPY01000001">
    <property type="protein sequence ID" value="TWU45392.1"/>
    <property type="molecule type" value="Genomic_DNA"/>
</dbReference>
<keyword evidence="4" id="KW-1185">Reference proteome</keyword>
<evidence type="ECO:0000313" key="3">
    <source>
        <dbReference type="EMBL" id="TWU45392.1"/>
    </source>
</evidence>
<feature type="compositionally biased region" description="Pro residues" evidence="1">
    <location>
        <begin position="251"/>
        <end position="274"/>
    </location>
</feature>
<sequence>MNTADSPENESFDGYHKLLGIPKAEQPPNHYRLLGITLLEDDPDVIDIAASKQMNYLHGCANSKHDAVANQLLNEVSAARLCLLDSERKARYDEQLMASVVQDDEETEHDANPRIDFAVATAQAIATKPPTRVAKKGIGGALFFYASSLIVAAAAFWWLLPYVRSFQKGASGIVAADVDDEPSRVPFRRGEPLPREPDVANETVANETAANEVLDTSADSMDSTDPADLVNQEDAMRSAPDPAAKIANPTPSSPTPSNPTPSSPTPSNPTPSNPTPSSQTLPSDTARTIESLRTSDFRERLRGKLAFNEKSSELTMIYDFSDPEQLDDFFVDGVTIDAGGYLSIEPGGTLMHKVAFERVAVAGVVSLGHLDGILLQSSGGFQLVTADRDGPFLQLRWEEVLAEGSLDAVGKATQTPLSFALQIEDAAIRATINEQKFSELHVARGPVGTVQLGPRQGVLAVKSLTIVGQIDRDWVQGFFEPVSP</sequence>
<feature type="compositionally biased region" description="Basic and acidic residues" evidence="1">
    <location>
        <begin position="188"/>
        <end position="198"/>
    </location>
</feature>
<organism evidence="3 4">
    <name type="scientific">Novipirellula aureliae</name>
    <dbReference type="NCBI Taxonomy" id="2527966"/>
    <lineage>
        <taxon>Bacteria</taxon>
        <taxon>Pseudomonadati</taxon>
        <taxon>Planctomycetota</taxon>
        <taxon>Planctomycetia</taxon>
        <taxon>Pirellulales</taxon>
        <taxon>Pirellulaceae</taxon>
        <taxon>Novipirellula</taxon>
    </lineage>
</organism>